<sequence length="41" mass="4479">MCLVEDDGDDARIAGRDRSKVDTMVMVRRHPRAAAIGSPPI</sequence>
<organism evidence="1">
    <name type="scientific">Arundo donax</name>
    <name type="common">Giant reed</name>
    <name type="synonym">Donax arundinaceus</name>
    <dbReference type="NCBI Taxonomy" id="35708"/>
    <lineage>
        <taxon>Eukaryota</taxon>
        <taxon>Viridiplantae</taxon>
        <taxon>Streptophyta</taxon>
        <taxon>Embryophyta</taxon>
        <taxon>Tracheophyta</taxon>
        <taxon>Spermatophyta</taxon>
        <taxon>Magnoliopsida</taxon>
        <taxon>Liliopsida</taxon>
        <taxon>Poales</taxon>
        <taxon>Poaceae</taxon>
        <taxon>PACMAD clade</taxon>
        <taxon>Arundinoideae</taxon>
        <taxon>Arundineae</taxon>
        <taxon>Arundo</taxon>
    </lineage>
</organism>
<evidence type="ECO:0000313" key="1">
    <source>
        <dbReference type="EMBL" id="JAD98304.1"/>
    </source>
</evidence>
<accession>A0A0A9EC36</accession>
<dbReference type="AlphaFoldDB" id="A0A0A9EC36"/>
<proteinExistence type="predicted"/>
<dbReference type="EMBL" id="GBRH01199591">
    <property type="protein sequence ID" value="JAD98304.1"/>
    <property type="molecule type" value="Transcribed_RNA"/>
</dbReference>
<protein>
    <submittedName>
        <fullName evidence="1">Uncharacterized protein</fullName>
    </submittedName>
</protein>
<reference evidence="1" key="1">
    <citation type="submission" date="2014-09" db="EMBL/GenBank/DDBJ databases">
        <authorList>
            <person name="Magalhaes I.L.F."/>
            <person name="Oliveira U."/>
            <person name="Santos F.R."/>
            <person name="Vidigal T.H.D.A."/>
            <person name="Brescovit A.D."/>
            <person name="Santos A.J."/>
        </authorList>
    </citation>
    <scope>NUCLEOTIDE SEQUENCE</scope>
    <source>
        <tissue evidence="1">Shoot tissue taken approximately 20 cm above the soil surface</tissue>
    </source>
</reference>
<name>A0A0A9EC36_ARUDO</name>
<reference evidence="1" key="2">
    <citation type="journal article" date="2015" name="Data Brief">
        <title>Shoot transcriptome of the giant reed, Arundo donax.</title>
        <authorList>
            <person name="Barrero R.A."/>
            <person name="Guerrero F.D."/>
            <person name="Moolhuijzen P."/>
            <person name="Goolsby J.A."/>
            <person name="Tidwell J."/>
            <person name="Bellgard S.E."/>
            <person name="Bellgard M.I."/>
        </authorList>
    </citation>
    <scope>NUCLEOTIDE SEQUENCE</scope>
    <source>
        <tissue evidence="1">Shoot tissue taken approximately 20 cm above the soil surface</tissue>
    </source>
</reference>